<dbReference type="PANTHER" id="PTHR10443:SF12">
    <property type="entry name" value="DIPEPTIDASE"/>
    <property type="match status" value="1"/>
</dbReference>
<name>A0A939DC86_9GAMM</name>
<dbReference type="InterPro" id="IPR032466">
    <property type="entry name" value="Metal_Hydrolase"/>
</dbReference>
<dbReference type="Proteomes" id="UP000664303">
    <property type="component" value="Unassembled WGS sequence"/>
</dbReference>
<dbReference type="AlphaFoldDB" id="A0A939DC86"/>
<dbReference type="EMBL" id="JAFKCZ010000002">
    <property type="protein sequence ID" value="MBN7795530.1"/>
    <property type="molecule type" value="Genomic_DNA"/>
</dbReference>
<reference evidence="1" key="1">
    <citation type="submission" date="2021-02" db="EMBL/GenBank/DDBJ databases">
        <title>PHA producing bacteria isolated from coastal sediment in Guangdong, Shenzhen.</title>
        <authorList>
            <person name="Zheng W."/>
            <person name="Yu S."/>
            <person name="Huang Y."/>
        </authorList>
    </citation>
    <scope>NUCLEOTIDE SEQUENCE</scope>
    <source>
        <strain evidence="1">TN14-10</strain>
    </source>
</reference>
<evidence type="ECO:0000313" key="2">
    <source>
        <dbReference type="Proteomes" id="UP000664303"/>
    </source>
</evidence>
<dbReference type="GO" id="GO:0006508">
    <property type="term" value="P:proteolysis"/>
    <property type="evidence" value="ECO:0007669"/>
    <property type="project" value="InterPro"/>
</dbReference>
<comment type="caution">
    <text evidence="1">The sequence shown here is derived from an EMBL/GenBank/DDBJ whole genome shotgun (WGS) entry which is preliminary data.</text>
</comment>
<evidence type="ECO:0000313" key="1">
    <source>
        <dbReference type="EMBL" id="MBN7795530.1"/>
    </source>
</evidence>
<gene>
    <name evidence="1" type="ORF">JYP50_02940</name>
</gene>
<dbReference type="Gene3D" id="3.20.20.140">
    <property type="entry name" value="Metal-dependent hydrolases"/>
    <property type="match status" value="1"/>
</dbReference>
<accession>A0A939DC86</accession>
<dbReference type="SUPFAM" id="SSF51556">
    <property type="entry name" value="Metallo-dependent hydrolases"/>
    <property type="match status" value="1"/>
</dbReference>
<dbReference type="Pfam" id="PF01244">
    <property type="entry name" value="Peptidase_M19"/>
    <property type="match status" value="1"/>
</dbReference>
<dbReference type="GO" id="GO:0070573">
    <property type="term" value="F:metallodipeptidase activity"/>
    <property type="evidence" value="ECO:0007669"/>
    <property type="project" value="InterPro"/>
</dbReference>
<dbReference type="RefSeq" id="WP_206558979.1">
    <property type="nucleotide sequence ID" value="NZ_JAFKCZ010000002.1"/>
</dbReference>
<dbReference type="InterPro" id="IPR008257">
    <property type="entry name" value="Pept_M19"/>
</dbReference>
<dbReference type="PROSITE" id="PS51365">
    <property type="entry name" value="RENAL_DIPEPTIDASE_2"/>
    <property type="match status" value="1"/>
</dbReference>
<proteinExistence type="predicted"/>
<sequence>MIRGLVLLLLVLVLIGAGAIALVPGQIEKGMNVVEPHQPYAISPRASALHQQLVVGDWHADSTLWKRDLLRRSDRGQVDIPRLQAGNVALQMFTVVTKSPAGQNYEENATEASDRITLLALAQTWPARTWDSLTERALYQAGKLKDFEARSPDDLQLVVNVDDLERLMQRRSGGERVVGGLLGTEGSHALDGDLGNIQVLFDAGFRMMGLHHFFDNRLGGSLHGQSGDGLTDFGERAVDEMLRLGVMIDVAHSAPAVVEDVLARGEAPLIVSHTGFYGHCPGPRNISDELMKRIAAGGGIIGVGYWAGAICSDSPADIVAAIRYGIDLVGVDHVALGSDFDGSVTTRFDTSELAVLTDEMLKAGFSEQEIRKVMGGNMLRFLRDNLPR</sequence>
<organism evidence="1 2">
    <name type="scientific">Parahaliea mediterranea</name>
    <dbReference type="NCBI Taxonomy" id="651086"/>
    <lineage>
        <taxon>Bacteria</taxon>
        <taxon>Pseudomonadati</taxon>
        <taxon>Pseudomonadota</taxon>
        <taxon>Gammaproteobacteria</taxon>
        <taxon>Cellvibrionales</taxon>
        <taxon>Halieaceae</taxon>
        <taxon>Parahaliea</taxon>
    </lineage>
</organism>
<dbReference type="PANTHER" id="PTHR10443">
    <property type="entry name" value="MICROSOMAL DIPEPTIDASE"/>
    <property type="match status" value="1"/>
</dbReference>
<keyword evidence="2" id="KW-1185">Reference proteome</keyword>
<protein>
    <submittedName>
        <fullName evidence="1">Membrane dipeptidase</fullName>
    </submittedName>
</protein>